<proteinExistence type="predicted"/>
<reference evidence="1" key="1">
    <citation type="journal article" date="2015" name="Nature">
        <title>Complex archaea that bridge the gap between prokaryotes and eukaryotes.</title>
        <authorList>
            <person name="Spang A."/>
            <person name="Saw J.H."/>
            <person name="Jorgensen S.L."/>
            <person name="Zaremba-Niedzwiedzka K."/>
            <person name="Martijn J."/>
            <person name="Lind A.E."/>
            <person name="van Eijk R."/>
            <person name="Schleper C."/>
            <person name="Guy L."/>
            <person name="Ettema T.J."/>
        </authorList>
    </citation>
    <scope>NUCLEOTIDE SEQUENCE</scope>
</reference>
<sequence length="61" mass="7121">ITTASEQQLRTALRGIRDNPPEEWDSIINALKRLNTELDGAIRQTRNELNPNFKQDIIREF</sequence>
<comment type="caution">
    <text evidence="1">The sequence shown here is derived from an EMBL/GenBank/DDBJ whole genome shotgun (WGS) entry which is preliminary data.</text>
</comment>
<protein>
    <submittedName>
        <fullName evidence="1">Uncharacterized protein</fullName>
    </submittedName>
</protein>
<name>A0A0F9E2T7_9ZZZZ</name>
<feature type="non-terminal residue" evidence="1">
    <location>
        <position position="1"/>
    </location>
</feature>
<evidence type="ECO:0000313" key="1">
    <source>
        <dbReference type="EMBL" id="KKL60446.1"/>
    </source>
</evidence>
<accession>A0A0F9E2T7</accession>
<dbReference type="EMBL" id="LAZR01029142">
    <property type="protein sequence ID" value="KKL60446.1"/>
    <property type="molecule type" value="Genomic_DNA"/>
</dbReference>
<gene>
    <name evidence="1" type="ORF">LCGC14_2205250</name>
</gene>
<organism evidence="1">
    <name type="scientific">marine sediment metagenome</name>
    <dbReference type="NCBI Taxonomy" id="412755"/>
    <lineage>
        <taxon>unclassified sequences</taxon>
        <taxon>metagenomes</taxon>
        <taxon>ecological metagenomes</taxon>
    </lineage>
</organism>
<dbReference type="AlphaFoldDB" id="A0A0F9E2T7"/>